<feature type="domain" description="ACT-like" evidence="13">
    <location>
        <begin position="443"/>
        <end position="514"/>
    </location>
</feature>
<dbReference type="InterPro" id="IPR050147">
    <property type="entry name" value="Ser/Thr_Dehydratase"/>
</dbReference>
<dbReference type="NCBIfam" id="NF009130">
    <property type="entry name" value="PRK12483.1"/>
    <property type="match status" value="1"/>
</dbReference>
<evidence type="ECO:0000256" key="8">
    <source>
        <dbReference type="ARBA" id="ARBA00022898"/>
    </source>
</evidence>
<name>A0ABS1E954_9GAMM</name>
<dbReference type="InterPro" id="IPR005787">
    <property type="entry name" value="Thr_deHydtase_biosynth"/>
</dbReference>
<dbReference type="CDD" id="cd04906">
    <property type="entry name" value="ACT_ThrD-I_1"/>
    <property type="match status" value="1"/>
</dbReference>
<keyword evidence="15" id="KW-1185">Reference proteome</keyword>
<accession>A0ABS1E954</accession>
<dbReference type="EC" id="4.3.1.19" evidence="12"/>
<evidence type="ECO:0000313" key="14">
    <source>
        <dbReference type="EMBL" id="MBK1726729.1"/>
    </source>
</evidence>
<comment type="similarity">
    <text evidence="4 12">Belongs to the serine/threonine dehydratase family.</text>
</comment>
<comment type="function">
    <text evidence="11 12">Catalyzes the anaerobic formation of alpha-ketobutyrate and ammonia from threonine in a two-step reaction. The first step involved a dehydration of threonine and a production of enamine intermediates (aminocrotonate), which tautomerizes to its imine form (iminobutyrate). Both intermediates are unstable and short-lived. The second step is the nonenzymatic hydrolysis of the enamine/imine intermediates to form 2-ketobutyrate and free ammonia. In the low water environment of the cell, the second step is accelerated by RidA.</text>
</comment>
<keyword evidence="8 12" id="KW-0663">Pyridoxal phosphate</keyword>
<feature type="domain" description="ACT-like" evidence="13">
    <location>
        <begin position="348"/>
        <end position="420"/>
    </location>
</feature>
<dbReference type="InterPro" id="IPR038110">
    <property type="entry name" value="TD_ACT-like_sf"/>
</dbReference>
<evidence type="ECO:0000313" key="15">
    <source>
        <dbReference type="Proteomes" id="UP000738126"/>
    </source>
</evidence>
<evidence type="ECO:0000256" key="7">
    <source>
        <dbReference type="ARBA" id="ARBA00022737"/>
    </source>
</evidence>
<keyword evidence="6 12" id="KW-0412">Isoleucine biosynthesis</keyword>
<evidence type="ECO:0000256" key="6">
    <source>
        <dbReference type="ARBA" id="ARBA00022624"/>
    </source>
</evidence>
<dbReference type="PROSITE" id="PS51672">
    <property type="entry name" value="ACT_LIKE"/>
    <property type="match status" value="2"/>
</dbReference>
<dbReference type="Gene3D" id="3.40.1020.10">
    <property type="entry name" value="Biosynthetic Threonine Deaminase, Domain 3"/>
    <property type="match status" value="1"/>
</dbReference>
<dbReference type="RefSeq" id="WP_200258394.1">
    <property type="nucleotide sequence ID" value="NZ_NRSH01000063.1"/>
</dbReference>
<dbReference type="Pfam" id="PF00585">
    <property type="entry name" value="Thr_dehydrat_C"/>
    <property type="match status" value="2"/>
</dbReference>
<dbReference type="Proteomes" id="UP000738126">
    <property type="component" value="Unassembled WGS sequence"/>
</dbReference>
<dbReference type="InterPro" id="IPR000634">
    <property type="entry name" value="Ser/Thr_deHydtase_PyrdxlP-BS"/>
</dbReference>
<dbReference type="InterPro" id="IPR036052">
    <property type="entry name" value="TrpB-like_PALP_sf"/>
</dbReference>
<dbReference type="InterPro" id="IPR001926">
    <property type="entry name" value="TrpB-like_PALP"/>
</dbReference>
<dbReference type="SUPFAM" id="SSF55021">
    <property type="entry name" value="ACT-like"/>
    <property type="match status" value="1"/>
</dbReference>
<gene>
    <name evidence="12 14" type="primary">ilvA</name>
    <name evidence="14" type="ORF">CKO13_06780</name>
</gene>
<evidence type="ECO:0000256" key="4">
    <source>
        <dbReference type="ARBA" id="ARBA00010869"/>
    </source>
</evidence>
<dbReference type="EMBL" id="NRSH01000063">
    <property type="protein sequence ID" value="MBK1726729.1"/>
    <property type="molecule type" value="Genomic_DNA"/>
</dbReference>
<dbReference type="InterPro" id="IPR001721">
    <property type="entry name" value="TD_ACT-like"/>
</dbReference>
<sequence>MATHHSELDTRPDNTASAAAERGYLERILTACVYDVAEQSPLDPAPILSARIGNQLLLKREDLQPVFSFKLRGAYNRIIQLPAEARRRGVICASAGNHAQGVALSARRLGIEATIVMPRTTPQIKIDAVRRFGGSVVLHGDGYDAASAKAQELIEAHGLTYIPPYDHPDVIAGQGTVGMEILHQHPRDIHAIFIPVGGGGLAAGIAVYISQLRPDIRIVAVEPEDTPTLATSLEAGERVRLDEVGLFADGVAVRQIGEHTFPILRRHVDEVVLVSTDEICAAIKDVFEETRSILEPAGALGVAGAKRYAELHGVRDETLVAVNSGANMNFSRLAHVAERAELGEHREAVLAVTIPERPGAFRRFCETIGERPITEFNYRMADPENAHVYAGIALRDGDRERQALVAQLEGQGYAVLDLTRDEMAKVHVRHMVGGRGHGVAHELIYRFEFPERPGALMQFLANLGGRWNISLFHYRNNGAAYGRVLCGIQVPPQERGDFATFLDELGYSYAEETDNPAYRLFLS</sequence>
<keyword evidence="7" id="KW-0677">Repeat</keyword>
<dbReference type="NCBIfam" id="TIGR01124">
    <property type="entry name" value="ilvA_2Cterm"/>
    <property type="match status" value="1"/>
</dbReference>
<evidence type="ECO:0000256" key="2">
    <source>
        <dbReference type="ARBA" id="ARBA00001933"/>
    </source>
</evidence>
<comment type="catalytic activity">
    <reaction evidence="1 12">
        <text>L-threonine = 2-oxobutanoate + NH4(+)</text>
        <dbReference type="Rhea" id="RHEA:22108"/>
        <dbReference type="ChEBI" id="CHEBI:16763"/>
        <dbReference type="ChEBI" id="CHEBI:28938"/>
        <dbReference type="ChEBI" id="CHEBI:57926"/>
        <dbReference type="EC" id="4.3.1.19"/>
    </reaction>
</comment>
<dbReference type="PANTHER" id="PTHR48078">
    <property type="entry name" value="THREONINE DEHYDRATASE, MITOCHONDRIAL-RELATED"/>
    <property type="match status" value="1"/>
</dbReference>
<dbReference type="Pfam" id="PF00291">
    <property type="entry name" value="PALP"/>
    <property type="match status" value="1"/>
</dbReference>
<evidence type="ECO:0000256" key="9">
    <source>
        <dbReference type="ARBA" id="ARBA00023239"/>
    </source>
</evidence>
<organism evidence="14 15">
    <name type="scientific">Halorhodospira neutriphila</name>
    <dbReference type="NCBI Taxonomy" id="168379"/>
    <lineage>
        <taxon>Bacteria</taxon>
        <taxon>Pseudomonadati</taxon>
        <taxon>Pseudomonadota</taxon>
        <taxon>Gammaproteobacteria</taxon>
        <taxon>Chromatiales</taxon>
        <taxon>Ectothiorhodospiraceae</taxon>
        <taxon>Halorhodospira</taxon>
    </lineage>
</organism>
<dbReference type="SUPFAM" id="SSF53686">
    <property type="entry name" value="Tryptophan synthase beta subunit-like PLP-dependent enzymes"/>
    <property type="match status" value="1"/>
</dbReference>
<dbReference type="PANTHER" id="PTHR48078:SF11">
    <property type="entry name" value="THREONINE DEHYDRATASE, MITOCHONDRIAL"/>
    <property type="match status" value="1"/>
</dbReference>
<evidence type="ECO:0000256" key="12">
    <source>
        <dbReference type="RuleBase" id="RU362012"/>
    </source>
</evidence>
<dbReference type="InterPro" id="IPR045865">
    <property type="entry name" value="ACT-like_dom_sf"/>
</dbReference>
<comment type="pathway">
    <text evidence="3 12">Amino-acid biosynthesis; L-isoleucine biosynthesis; 2-oxobutanoate from L-threonine: step 1/1.</text>
</comment>
<dbReference type="PROSITE" id="PS00165">
    <property type="entry name" value="DEHYDRATASE_SER_THR"/>
    <property type="match status" value="1"/>
</dbReference>
<comment type="caution">
    <text evidence="14">The sequence shown here is derived from an EMBL/GenBank/DDBJ whole genome shotgun (WGS) entry which is preliminary data.</text>
</comment>
<dbReference type="CDD" id="cd04907">
    <property type="entry name" value="ACT_ThrD-I_2"/>
    <property type="match status" value="1"/>
</dbReference>
<keyword evidence="5 12" id="KW-0028">Amino-acid biosynthesis</keyword>
<proteinExistence type="inferred from homology"/>
<comment type="subunit">
    <text evidence="12">Homotetramer.</text>
</comment>
<evidence type="ECO:0000256" key="10">
    <source>
        <dbReference type="ARBA" id="ARBA00023304"/>
    </source>
</evidence>
<protein>
    <recommendedName>
        <fullName evidence="12">L-threonine dehydratase</fullName>
        <ecNumber evidence="12">4.3.1.19</ecNumber>
    </recommendedName>
    <alternativeName>
        <fullName evidence="12">Threonine deaminase</fullName>
    </alternativeName>
</protein>
<evidence type="ECO:0000256" key="11">
    <source>
        <dbReference type="ARBA" id="ARBA00025527"/>
    </source>
</evidence>
<dbReference type="NCBIfam" id="NF006674">
    <property type="entry name" value="PRK09224.1"/>
    <property type="match status" value="1"/>
</dbReference>
<evidence type="ECO:0000259" key="13">
    <source>
        <dbReference type="PROSITE" id="PS51672"/>
    </source>
</evidence>
<comment type="cofactor">
    <cofactor evidence="2 12">
        <name>pyridoxal 5'-phosphate</name>
        <dbReference type="ChEBI" id="CHEBI:597326"/>
    </cofactor>
</comment>
<evidence type="ECO:0000256" key="3">
    <source>
        <dbReference type="ARBA" id="ARBA00004810"/>
    </source>
</evidence>
<reference evidence="14 15" key="1">
    <citation type="journal article" date="2020" name="Microorganisms">
        <title>Osmotic Adaptation and Compatible Solute Biosynthesis of Phototrophic Bacteria as Revealed from Genome Analyses.</title>
        <authorList>
            <person name="Imhoff J.F."/>
            <person name="Rahn T."/>
            <person name="Kunzel S."/>
            <person name="Keller A."/>
            <person name="Neulinger S.C."/>
        </authorList>
    </citation>
    <scope>NUCLEOTIDE SEQUENCE [LARGE SCALE GENOMIC DNA]</scope>
    <source>
        <strain evidence="14 15">DSM 15116</strain>
    </source>
</reference>
<evidence type="ECO:0000256" key="1">
    <source>
        <dbReference type="ARBA" id="ARBA00001274"/>
    </source>
</evidence>
<keyword evidence="10 12" id="KW-0100">Branched-chain amino acid biosynthesis</keyword>
<evidence type="ECO:0000256" key="5">
    <source>
        <dbReference type="ARBA" id="ARBA00022605"/>
    </source>
</evidence>
<keyword evidence="9 12" id="KW-0456">Lyase</keyword>
<dbReference type="Gene3D" id="3.40.50.1100">
    <property type="match status" value="2"/>
</dbReference>
<dbReference type="CDD" id="cd01562">
    <property type="entry name" value="Thr-dehyd"/>
    <property type="match status" value="1"/>
</dbReference>